<evidence type="ECO:0000313" key="2">
    <source>
        <dbReference type="EMBL" id="NIR74584.1"/>
    </source>
</evidence>
<evidence type="ECO:0000259" key="1">
    <source>
        <dbReference type="Pfam" id="PF13485"/>
    </source>
</evidence>
<sequence length="560" mass="62020">DTARFEALRARIAGLNPRYAGFWVQLAELSARNRLYDRAVRFGREAVALDAESWPGHAVLGVNLLRVGSMEEGRRHLEIAFEGDPYDVWTKNTLDLLDTFAGYETARSGRFELIVDDGEAEILGVYLPDLAEEAYARLARRYGYRPEAPIRVEVFRSHADFSVRTIGLVGLGALGVSFGPVIAMDSPSAREPGDFNWGSTFWHELAHTFHLGMSDGRVPRWFSEGLAVYEERRARPGWGGDVTPSFLLAHLEGRLLSVGELNRGFARPSYPEQVIHSYYQASLVCELIEREAGWGALVGMLHAYRDGLTDEEAFQSVLGTDVDDFSDRFFAYLEDRFAGPLKALAPARVFEGQPSREELKERAAADPNDFIAQLSYGHVLAEGGRYDEAIPYMERAKAAFPEFAGAGSPYHYLAFIYRERGELERAEAELAALTAINERDLEANLALAEIRQALDDKTGAAEALARTAYIYPYDPTPHVRLAELYAATGDLAGAVRERRAVLALDPVDRVEALYQLARAYYAAGDLGSARRTVLSALERAPAYEAAQELLLEIHARGGGS</sequence>
<dbReference type="InterPro" id="IPR039340">
    <property type="entry name" value="Tfc4/TFIIIC-102/Sfc4"/>
</dbReference>
<dbReference type="Gene3D" id="1.25.40.10">
    <property type="entry name" value="Tetratricopeptide repeat domain"/>
    <property type="match status" value="2"/>
</dbReference>
<dbReference type="Proteomes" id="UP000702544">
    <property type="component" value="Unassembled WGS sequence"/>
</dbReference>
<dbReference type="EMBL" id="JAACAK010000046">
    <property type="protein sequence ID" value="NIR74584.1"/>
    <property type="molecule type" value="Genomic_DNA"/>
</dbReference>
<dbReference type="Pfam" id="PF07721">
    <property type="entry name" value="TPR_4"/>
    <property type="match status" value="2"/>
</dbReference>
<proteinExistence type="predicted"/>
<dbReference type="InterPro" id="IPR011990">
    <property type="entry name" value="TPR-like_helical_dom_sf"/>
</dbReference>
<dbReference type="GO" id="GO:0006383">
    <property type="term" value="P:transcription by RNA polymerase III"/>
    <property type="evidence" value="ECO:0007669"/>
    <property type="project" value="InterPro"/>
</dbReference>
<evidence type="ECO:0000313" key="3">
    <source>
        <dbReference type="Proteomes" id="UP000702544"/>
    </source>
</evidence>
<dbReference type="SMART" id="SM00028">
    <property type="entry name" value="TPR"/>
    <property type="match status" value="5"/>
</dbReference>
<reference evidence="2 3" key="1">
    <citation type="submission" date="2020-01" db="EMBL/GenBank/DDBJ databases">
        <title>Genomes assembled from Gulf of Kutch pelagic sediment metagenomes.</title>
        <authorList>
            <person name="Chandrashekar M."/>
            <person name="Mahajan M.S."/>
            <person name="Dave K.J."/>
            <person name="Vatsa P."/>
            <person name="Nathani N.M."/>
        </authorList>
    </citation>
    <scope>NUCLEOTIDE SEQUENCE [LARGE SCALE GENOMIC DNA]</scope>
    <source>
        <strain evidence="2">KS3-K002</strain>
    </source>
</reference>
<accession>A0AAE4Z754</accession>
<dbReference type="Pfam" id="PF13485">
    <property type="entry name" value="Peptidase_MA_2"/>
    <property type="match status" value="1"/>
</dbReference>
<feature type="domain" description="Peptidase MA-like" evidence="1">
    <location>
        <begin position="131"/>
        <end position="333"/>
    </location>
</feature>
<dbReference type="InterPro" id="IPR011717">
    <property type="entry name" value="TPR-4"/>
</dbReference>
<dbReference type="InterPro" id="IPR019734">
    <property type="entry name" value="TPR_rpt"/>
</dbReference>
<dbReference type="AlphaFoldDB" id="A0AAE4Z754"/>
<dbReference type="InterPro" id="IPR039568">
    <property type="entry name" value="Peptidase_MA-like_dom"/>
</dbReference>
<gene>
    <name evidence="2" type="ORF">GWO12_05665</name>
</gene>
<comment type="caution">
    <text evidence="2">The sequence shown here is derived from an EMBL/GenBank/DDBJ whole genome shotgun (WGS) entry which is preliminary data.</text>
</comment>
<dbReference type="GO" id="GO:0042802">
    <property type="term" value="F:identical protein binding"/>
    <property type="evidence" value="ECO:0007669"/>
    <property type="project" value="InterPro"/>
</dbReference>
<protein>
    <submittedName>
        <fullName evidence="2">Tetratricopeptide repeat protein</fullName>
    </submittedName>
</protein>
<organism evidence="2 3">
    <name type="scientific">Candidatus Kutchimonas denitrificans</name>
    <dbReference type="NCBI Taxonomy" id="3056748"/>
    <lineage>
        <taxon>Bacteria</taxon>
        <taxon>Pseudomonadati</taxon>
        <taxon>Gemmatimonadota</taxon>
        <taxon>Gemmatimonadia</taxon>
        <taxon>Candidatus Palauibacterales</taxon>
        <taxon>Candidatus Palauibacteraceae</taxon>
        <taxon>Candidatus Kutchimonas</taxon>
    </lineage>
</organism>
<dbReference type="SUPFAM" id="SSF48452">
    <property type="entry name" value="TPR-like"/>
    <property type="match status" value="2"/>
</dbReference>
<dbReference type="PANTHER" id="PTHR23082:SF0">
    <property type="entry name" value="GENERAL TRANSCRIPTION FACTOR 3C POLYPEPTIDE 3"/>
    <property type="match status" value="1"/>
</dbReference>
<feature type="non-terminal residue" evidence="2">
    <location>
        <position position="1"/>
    </location>
</feature>
<name>A0AAE4Z754_9BACT</name>
<dbReference type="Pfam" id="PF13432">
    <property type="entry name" value="TPR_16"/>
    <property type="match status" value="1"/>
</dbReference>
<dbReference type="PANTHER" id="PTHR23082">
    <property type="entry name" value="TRANSCRIPTION INITIATION FACTOR IIIC TFIIIC , POLYPEPTIDE 3-RELATED"/>
    <property type="match status" value="1"/>
</dbReference>
<dbReference type="GO" id="GO:0000127">
    <property type="term" value="C:transcription factor TFIIIC complex"/>
    <property type="evidence" value="ECO:0007669"/>
    <property type="project" value="TreeGrafter"/>
</dbReference>